<evidence type="ECO:0000313" key="2">
    <source>
        <dbReference type="Proteomes" id="UP001050691"/>
    </source>
</evidence>
<evidence type="ECO:0000313" key="1">
    <source>
        <dbReference type="EMBL" id="GJJ08075.1"/>
    </source>
</evidence>
<sequence>MDFFTYLGGLNTPWRTKYRALNDFVVFLLGMLDYDAGSRIIHTQTELSLCALDSKVDVTADVAILKRTEGISEYVLLVMEEVYIHRHPEGAEGRLMADAVAAFCQNNLTRKQAGFPCLDSQTILGIVMTYTQPTFYKILVNQAFVHQLLEEDKFPAEPIYVRGEVESTCQVLSRHREVDGGIGG</sequence>
<accession>A0AAV5A4Z2</accession>
<name>A0AAV5A4Z2_9AGAM</name>
<dbReference type="Proteomes" id="UP001050691">
    <property type="component" value="Unassembled WGS sequence"/>
</dbReference>
<dbReference type="EMBL" id="BPWL01000003">
    <property type="protein sequence ID" value="GJJ08075.1"/>
    <property type="molecule type" value="Genomic_DNA"/>
</dbReference>
<gene>
    <name evidence="1" type="ORF">Clacol_002282</name>
</gene>
<comment type="caution">
    <text evidence="1">The sequence shown here is derived from an EMBL/GenBank/DDBJ whole genome shotgun (WGS) entry which is preliminary data.</text>
</comment>
<organism evidence="1 2">
    <name type="scientific">Clathrus columnatus</name>
    <dbReference type="NCBI Taxonomy" id="1419009"/>
    <lineage>
        <taxon>Eukaryota</taxon>
        <taxon>Fungi</taxon>
        <taxon>Dikarya</taxon>
        <taxon>Basidiomycota</taxon>
        <taxon>Agaricomycotina</taxon>
        <taxon>Agaricomycetes</taxon>
        <taxon>Phallomycetidae</taxon>
        <taxon>Phallales</taxon>
        <taxon>Clathraceae</taxon>
        <taxon>Clathrus</taxon>
    </lineage>
</organism>
<reference evidence="1" key="1">
    <citation type="submission" date="2021-10" db="EMBL/GenBank/DDBJ databases">
        <title>De novo Genome Assembly of Clathrus columnatus (Basidiomycota, Fungi) Using Illumina and Nanopore Sequence Data.</title>
        <authorList>
            <person name="Ogiso-Tanaka E."/>
            <person name="Itagaki H."/>
            <person name="Hosoya T."/>
            <person name="Hosaka K."/>
        </authorList>
    </citation>
    <scope>NUCLEOTIDE SEQUENCE</scope>
    <source>
        <strain evidence="1">MO-923</strain>
    </source>
</reference>
<dbReference type="AlphaFoldDB" id="A0AAV5A4Z2"/>
<protein>
    <submittedName>
        <fullName evidence="1">Uncharacterized protein</fullName>
    </submittedName>
</protein>
<keyword evidence="2" id="KW-1185">Reference proteome</keyword>
<proteinExistence type="predicted"/>